<name>M3FCF5_LEPBO</name>
<dbReference type="AlphaFoldDB" id="M3FCF5"/>
<gene>
    <name evidence="2" type="ORF">LEP1GSC123_0683</name>
</gene>
<feature type="region of interest" description="Disordered" evidence="1">
    <location>
        <begin position="1"/>
        <end position="23"/>
    </location>
</feature>
<feature type="non-terminal residue" evidence="2">
    <location>
        <position position="61"/>
    </location>
</feature>
<organism evidence="2 3">
    <name type="scientific">Leptospira borgpetersenii str. 200701203</name>
    <dbReference type="NCBI Taxonomy" id="1193007"/>
    <lineage>
        <taxon>Bacteria</taxon>
        <taxon>Pseudomonadati</taxon>
        <taxon>Spirochaetota</taxon>
        <taxon>Spirochaetia</taxon>
        <taxon>Leptospirales</taxon>
        <taxon>Leptospiraceae</taxon>
        <taxon>Leptospira</taxon>
    </lineage>
</organism>
<feature type="compositionally biased region" description="Basic residues" evidence="1">
    <location>
        <begin position="8"/>
        <end position="17"/>
    </location>
</feature>
<accession>M3FCF5</accession>
<protein>
    <submittedName>
        <fullName evidence="2">Uncharacterized protein</fullName>
    </submittedName>
</protein>
<sequence>MGNGSGTCHKKKAKTATRKTIPNTPRLHVSIRWKMGVTRILKPSQDQKKTERKTQSMKFQS</sequence>
<dbReference type="EMBL" id="AKWO02000071">
    <property type="protein sequence ID" value="EMF99517.1"/>
    <property type="molecule type" value="Genomic_DNA"/>
</dbReference>
<feature type="region of interest" description="Disordered" evidence="1">
    <location>
        <begin position="35"/>
        <end position="61"/>
    </location>
</feature>
<evidence type="ECO:0000256" key="1">
    <source>
        <dbReference type="SAM" id="MobiDB-lite"/>
    </source>
</evidence>
<evidence type="ECO:0000313" key="3">
    <source>
        <dbReference type="Proteomes" id="UP000011783"/>
    </source>
</evidence>
<reference evidence="2 3" key="1">
    <citation type="submission" date="2013-01" db="EMBL/GenBank/DDBJ databases">
        <authorList>
            <person name="Harkins D.M."/>
            <person name="Durkin A.S."/>
            <person name="Brinkac L.M."/>
            <person name="Haft D.H."/>
            <person name="Selengut J.D."/>
            <person name="Sanka R."/>
            <person name="DePew J."/>
            <person name="Purushe J."/>
            <person name="Picardeau M."/>
            <person name="Werts C."/>
            <person name="Goarant C."/>
            <person name="Vinetz J.M."/>
            <person name="Sutton G.G."/>
            <person name="Nierman W.C."/>
            <person name="Fouts D.E."/>
        </authorList>
    </citation>
    <scope>NUCLEOTIDE SEQUENCE [LARGE SCALE GENOMIC DNA]</scope>
    <source>
        <strain evidence="2 3">200701203</strain>
    </source>
</reference>
<feature type="compositionally biased region" description="Basic and acidic residues" evidence="1">
    <location>
        <begin position="45"/>
        <end position="54"/>
    </location>
</feature>
<dbReference type="Proteomes" id="UP000011783">
    <property type="component" value="Unassembled WGS sequence"/>
</dbReference>
<comment type="caution">
    <text evidence="2">The sequence shown here is derived from an EMBL/GenBank/DDBJ whole genome shotgun (WGS) entry which is preliminary data.</text>
</comment>
<proteinExistence type="predicted"/>
<evidence type="ECO:0000313" key="2">
    <source>
        <dbReference type="EMBL" id="EMF99517.1"/>
    </source>
</evidence>